<feature type="transmembrane region" description="Helical" evidence="1">
    <location>
        <begin position="370"/>
        <end position="392"/>
    </location>
</feature>
<evidence type="ECO:0000256" key="1">
    <source>
        <dbReference type="SAM" id="Phobius"/>
    </source>
</evidence>
<gene>
    <name evidence="2" type="ORF">PEGY_LOCUS7611</name>
</gene>
<dbReference type="Proteomes" id="UP001154252">
    <property type="component" value="Unassembled WGS sequence"/>
</dbReference>
<dbReference type="OrthoDB" id="1669814at2759"/>
<keyword evidence="1" id="KW-1133">Transmembrane helix</keyword>
<reference evidence="2" key="1">
    <citation type="submission" date="2021-07" db="EMBL/GenBank/DDBJ databases">
        <authorList>
            <person name="Branca A.L. A."/>
        </authorList>
    </citation>
    <scope>NUCLEOTIDE SEQUENCE</scope>
</reference>
<feature type="transmembrane region" description="Helical" evidence="1">
    <location>
        <begin position="191"/>
        <end position="211"/>
    </location>
</feature>
<feature type="transmembrane region" description="Helical" evidence="1">
    <location>
        <begin position="238"/>
        <end position="260"/>
    </location>
</feature>
<protein>
    <submittedName>
        <fullName evidence="2">Uncharacterized protein</fullName>
    </submittedName>
</protein>
<proteinExistence type="predicted"/>
<feature type="transmembrane region" description="Helical" evidence="1">
    <location>
        <begin position="7"/>
        <end position="27"/>
    </location>
</feature>
<dbReference type="AlphaFoldDB" id="A0A9W4KDY4"/>
<keyword evidence="1" id="KW-0472">Membrane</keyword>
<organism evidence="2 3">
    <name type="scientific">Penicillium egyptiacum</name>
    <dbReference type="NCBI Taxonomy" id="1303716"/>
    <lineage>
        <taxon>Eukaryota</taxon>
        <taxon>Fungi</taxon>
        <taxon>Dikarya</taxon>
        <taxon>Ascomycota</taxon>
        <taxon>Pezizomycotina</taxon>
        <taxon>Eurotiomycetes</taxon>
        <taxon>Eurotiomycetidae</taxon>
        <taxon>Eurotiales</taxon>
        <taxon>Aspergillaceae</taxon>
        <taxon>Penicillium</taxon>
    </lineage>
</organism>
<evidence type="ECO:0000313" key="2">
    <source>
        <dbReference type="EMBL" id="CAG8903907.1"/>
    </source>
</evidence>
<keyword evidence="1" id="KW-0812">Transmembrane</keyword>
<feature type="transmembrane region" description="Helical" evidence="1">
    <location>
        <begin position="325"/>
        <end position="342"/>
    </location>
</feature>
<keyword evidence="3" id="KW-1185">Reference proteome</keyword>
<accession>A0A9W4KDY4</accession>
<feature type="transmembrane region" description="Helical" evidence="1">
    <location>
        <begin position="113"/>
        <end position="136"/>
    </location>
</feature>
<dbReference type="EMBL" id="CAJVRC010000882">
    <property type="protein sequence ID" value="CAG8903907.1"/>
    <property type="molecule type" value="Genomic_DNA"/>
</dbReference>
<name>A0A9W4KDY4_9EURO</name>
<feature type="transmembrane region" description="Helical" evidence="1">
    <location>
        <begin position="156"/>
        <end position="179"/>
    </location>
</feature>
<evidence type="ECO:0000313" key="3">
    <source>
        <dbReference type="Proteomes" id="UP001154252"/>
    </source>
</evidence>
<sequence length="408" mass="45296">MIRPAPYHLLALGILGVSSIWGFIGYWGHMFDNFDTIVATGHLPDGRVMRMSYTGIDALDHQMTPVIAFYEVLSNAFSLGPRILFFNINFVVVCTNVWVMIESRRHGVQSIVLKYPFFFIILWNFIGAALIQPHYLYLIVQNNLTQRDPTIPRHEAIAIFLTTISAILCPSLLFAPAWLGTSSWAHHGLIALFHATPILLAMIFYLSMQILGSPAGRLLTRSRIETDPKIHPDQPWLVGSYILAGVISGTVHLFTVITALKTRNPDASLSRLLIPTWKRLETANTLPLSWTGQGANTSVALNISTAGTGDKTAEVLEQFHLFSQFDWIVVSLACVVFTYLLLSQARERKSAKGNADTMLSRVSDVEKRDLSLLLVGTVLLGPGAAGSFGLAAREAKLRQQWNRARKVK</sequence>
<feature type="transmembrane region" description="Helical" evidence="1">
    <location>
        <begin position="83"/>
        <end position="101"/>
    </location>
</feature>
<comment type="caution">
    <text evidence="2">The sequence shown here is derived from an EMBL/GenBank/DDBJ whole genome shotgun (WGS) entry which is preliminary data.</text>
</comment>